<dbReference type="PANTHER" id="PTHR23257:SF958">
    <property type="entry name" value="SERINE_THREONINE-PROTEIN KINASE WNK4"/>
    <property type="match status" value="1"/>
</dbReference>
<proteinExistence type="predicted"/>
<dbReference type="InterPro" id="IPR000719">
    <property type="entry name" value="Prot_kinase_dom"/>
</dbReference>
<name>A0A397D5B6_APHAT</name>
<evidence type="ECO:0000259" key="2">
    <source>
        <dbReference type="PROSITE" id="PS50011"/>
    </source>
</evidence>
<dbReference type="Proteomes" id="UP000266643">
    <property type="component" value="Unassembled WGS sequence"/>
</dbReference>
<dbReference type="PROSITE" id="PS50011">
    <property type="entry name" value="PROTEIN_KINASE_DOM"/>
    <property type="match status" value="1"/>
</dbReference>
<feature type="region of interest" description="Disordered" evidence="1">
    <location>
        <begin position="483"/>
        <end position="507"/>
    </location>
</feature>
<dbReference type="SUPFAM" id="SSF56112">
    <property type="entry name" value="Protein kinase-like (PK-like)"/>
    <property type="match status" value="1"/>
</dbReference>
<dbReference type="Pfam" id="PF07714">
    <property type="entry name" value="PK_Tyr_Ser-Thr"/>
    <property type="match status" value="1"/>
</dbReference>
<protein>
    <recommendedName>
        <fullName evidence="2">Protein kinase domain-containing protein</fullName>
    </recommendedName>
</protein>
<dbReference type="InterPro" id="IPR008271">
    <property type="entry name" value="Ser/Thr_kinase_AS"/>
</dbReference>
<dbReference type="InterPro" id="IPR050167">
    <property type="entry name" value="Ser_Thr_protein_kinase"/>
</dbReference>
<evidence type="ECO:0000256" key="1">
    <source>
        <dbReference type="SAM" id="MobiDB-lite"/>
    </source>
</evidence>
<dbReference type="VEuPathDB" id="FungiDB:H257_11689"/>
<dbReference type="GO" id="GO:0007165">
    <property type="term" value="P:signal transduction"/>
    <property type="evidence" value="ECO:0007669"/>
    <property type="project" value="TreeGrafter"/>
</dbReference>
<dbReference type="GO" id="GO:0005524">
    <property type="term" value="F:ATP binding"/>
    <property type="evidence" value="ECO:0007669"/>
    <property type="project" value="InterPro"/>
</dbReference>
<dbReference type="AlphaFoldDB" id="A0A397D5B6"/>
<evidence type="ECO:0000313" key="3">
    <source>
        <dbReference type="EMBL" id="RHY58290.1"/>
    </source>
</evidence>
<dbReference type="GO" id="GO:0005737">
    <property type="term" value="C:cytoplasm"/>
    <property type="evidence" value="ECO:0007669"/>
    <property type="project" value="TreeGrafter"/>
</dbReference>
<dbReference type="Gene3D" id="1.10.510.10">
    <property type="entry name" value="Transferase(Phosphotransferase) domain 1"/>
    <property type="match status" value="1"/>
</dbReference>
<dbReference type="GO" id="GO:0004672">
    <property type="term" value="F:protein kinase activity"/>
    <property type="evidence" value="ECO:0007669"/>
    <property type="project" value="InterPro"/>
</dbReference>
<dbReference type="InterPro" id="IPR001245">
    <property type="entry name" value="Ser-Thr/Tyr_kinase_cat_dom"/>
</dbReference>
<comment type="caution">
    <text evidence="3">The sequence shown here is derived from an EMBL/GenBank/DDBJ whole genome shotgun (WGS) entry which is preliminary data.</text>
</comment>
<sequence>MLAIAEGLVYLHSMDVIHRDLKSRNVLLDFQKVSHATAPEILKENYYTVAADVYSFGMVITELDTHEIPYANKINGKGHSWFPPAPSMVGAAAATATDAMLRKFQIAEFSDIRFTSHVGRPFDVTMATMNGNLPLRLWLRCVDTDTKWECTVHDTTLEATGKVFVWDSSHVINALHVALSQSKALCPGATFVQLALVLLEQDSARMVLTIDPDSPLGSTYTFPLAQSFVAPMTLMQTAMDKLERENDVLRRAIAAPARSVSVVATSKLKVPRDTFLTWSVVGWLDPAQFALTPLTDAVVLVQSGKYCVTVQGQFEHRHGHNAMVLFVNGMAAAAPPGSKAVDVMNITHVMDVPAHAYLRRAEQLERLASSSYLRAMEAVRQEDNKTRAALKLIADNHEQRAMRWHRTLTLNQSPHASSVPSHITIAATATPTTSSVPLDHLTSPTTVAPPPSTAPTTEDYNLPLQTAASEMEELFDRLKALGLGPLPSTRHSSQSHPSPYHHPSQPWMKQHLSSDLGDSFCLLPKASHGKGASSSSSLAAHRVDGGATLKAAAAHRMKNQREIEYNGGEAIHEAAIGIGGCFRPLTTDGSTIMDAEMEQLRTALAHQKFEANRLMHTIKTLGSENAKLIQVCPRRYINSNVWQDTESMARLREENKRLVHAMDEFKTEYHQKARIYRIRHVITDRDEL</sequence>
<reference evidence="3 4" key="1">
    <citation type="submission" date="2018-08" db="EMBL/GenBank/DDBJ databases">
        <title>Aphanomyces genome sequencing and annotation.</title>
        <authorList>
            <person name="Minardi D."/>
            <person name="Oidtmann B."/>
            <person name="Van Der Giezen M."/>
            <person name="Studholme D.J."/>
        </authorList>
    </citation>
    <scope>NUCLEOTIDE SEQUENCE [LARGE SCALE GENOMIC DNA]</scope>
    <source>
        <strain evidence="3 4">D2</strain>
    </source>
</reference>
<gene>
    <name evidence="3" type="ORF">DYB30_008388</name>
</gene>
<evidence type="ECO:0000313" key="4">
    <source>
        <dbReference type="Proteomes" id="UP000266643"/>
    </source>
</evidence>
<dbReference type="PROSITE" id="PS00108">
    <property type="entry name" value="PROTEIN_KINASE_ST"/>
    <property type="match status" value="1"/>
</dbReference>
<feature type="domain" description="Protein kinase" evidence="2">
    <location>
        <begin position="1"/>
        <end position="229"/>
    </location>
</feature>
<dbReference type="EMBL" id="QUTD01005981">
    <property type="protein sequence ID" value="RHY58290.1"/>
    <property type="molecule type" value="Genomic_DNA"/>
</dbReference>
<feature type="compositionally biased region" description="Low complexity" evidence="1">
    <location>
        <begin position="491"/>
        <end position="506"/>
    </location>
</feature>
<dbReference type="PANTHER" id="PTHR23257">
    <property type="entry name" value="SERINE-THREONINE PROTEIN KINASE"/>
    <property type="match status" value="1"/>
</dbReference>
<dbReference type="InterPro" id="IPR011009">
    <property type="entry name" value="Kinase-like_dom_sf"/>
</dbReference>
<accession>A0A397D5B6</accession>
<organism evidence="3 4">
    <name type="scientific">Aphanomyces astaci</name>
    <name type="common">Crayfish plague agent</name>
    <dbReference type="NCBI Taxonomy" id="112090"/>
    <lineage>
        <taxon>Eukaryota</taxon>
        <taxon>Sar</taxon>
        <taxon>Stramenopiles</taxon>
        <taxon>Oomycota</taxon>
        <taxon>Saprolegniomycetes</taxon>
        <taxon>Saprolegniales</taxon>
        <taxon>Verrucalvaceae</taxon>
        <taxon>Aphanomyces</taxon>
    </lineage>
</organism>